<feature type="transmembrane region" description="Helical" evidence="6">
    <location>
        <begin position="45"/>
        <end position="62"/>
    </location>
</feature>
<dbReference type="STRING" id="82801.SAMN04488506_1204"/>
<dbReference type="OrthoDB" id="385011at2"/>
<evidence type="ECO:0000313" key="7">
    <source>
        <dbReference type="EMBL" id="SFQ27259.1"/>
    </source>
</evidence>
<dbReference type="PANTHER" id="PTHR30250:SF11">
    <property type="entry name" value="O-ANTIGEN TRANSPORTER-RELATED"/>
    <property type="match status" value="1"/>
</dbReference>
<feature type="transmembrane region" description="Helical" evidence="6">
    <location>
        <begin position="414"/>
        <end position="433"/>
    </location>
</feature>
<feature type="transmembrane region" description="Helical" evidence="6">
    <location>
        <begin position="156"/>
        <end position="175"/>
    </location>
</feature>
<keyword evidence="4 6" id="KW-1133">Transmembrane helix</keyword>
<feature type="transmembrane region" description="Helical" evidence="6">
    <location>
        <begin position="358"/>
        <end position="378"/>
    </location>
</feature>
<proteinExistence type="predicted"/>
<feature type="transmembrane region" description="Helical" evidence="6">
    <location>
        <begin position="296"/>
        <end position="319"/>
    </location>
</feature>
<feature type="transmembrane region" description="Helical" evidence="6">
    <location>
        <begin position="253"/>
        <end position="275"/>
    </location>
</feature>
<protein>
    <recommendedName>
        <fullName evidence="9">Membrane protein involved in the export of O-antigen and teichoic acid</fullName>
    </recommendedName>
</protein>
<feature type="transmembrane region" description="Helical" evidence="6">
    <location>
        <begin position="384"/>
        <end position="402"/>
    </location>
</feature>
<dbReference type="AlphaFoldDB" id="A0A1I5X5I8"/>
<dbReference type="EMBL" id="FOXW01000004">
    <property type="protein sequence ID" value="SFQ27259.1"/>
    <property type="molecule type" value="Genomic_DNA"/>
</dbReference>
<feature type="transmembrane region" description="Helical" evidence="6">
    <location>
        <begin position="115"/>
        <end position="136"/>
    </location>
</feature>
<evidence type="ECO:0000256" key="4">
    <source>
        <dbReference type="ARBA" id="ARBA00022989"/>
    </source>
</evidence>
<reference evidence="7 8" key="1">
    <citation type="submission" date="2016-10" db="EMBL/GenBank/DDBJ databases">
        <authorList>
            <person name="de Groot N.N."/>
        </authorList>
    </citation>
    <scope>NUCLEOTIDE SEQUENCE [LARGE SCALE GENOMIC DNA]</scope>
    <source>
        <strain evidence="7 8">DSM 20581</strain>
    </source>
</reference>
<evidence type="ECO:0000256" key="3">
    <source>
        <dbReference type="ARBA" id="ARBA00022692"/>
    </source>
</evidence>
<organism evidence="7 8">
    <name type="scientific">Desemzia incerta</name>
    <dbReference type="NCBI Taxonomy" id="82801"/>
    <lineage>
        <taxon>Bacteria</taxon>
        <taxon>Bacillati</taxon>
        <taxon>Bacillota</taxon>
        <taxon>Bacilli</taxon>
        <taxon>Lactobacillales</taxon>
        <taxon>Carnobacteriaceae</taxon>
        <taxon>Desemzia</taxon>
    </lineage>
</organism>
<dbReference type="GO" id="GO:0005886">
    <property type="term" value="C:plasma membrane"/>
    <property type="evidence" value="ECO:0007669"/>
    <property type="project" value="UniProtKB-SubCell"/>
</dbReference>
<dbReference type="Proteomes" id="UP000199136">
    <property type="component" value="Unassembled WGS sequence"/>
</dbReference>
<feature type="transmembrane region" description="Helical" evidence="6">
    <location>
        <begin position="12"/>
        <end position="33"/>
    </location>
</feature>
<evidence type="ECO:0008006" key="9">
    <source>
        <dbReference type="Google" id="ProtNLM"/>
    </source>
</evidence>
<accession>A0A1I5X5I8</accession>
<name>A0A1I5X5I8_9LACT</name>
<keyword evidence="2" id="KW-1003">Cell membrane</keyword>
<feature type="transmembrane region" description="Helical" evidence="6">
    <location>
        <begin position="439"/>
        <end position="457"/>
    </location>
</feature>
<keyword evidence="5 6" id="KW-0472">Membrane</keyword>
<dbReference type="RefSeq" id="WP_092480259.1">
    <property type="nucleotide sequence ID" value="NZ_FOXW01000004.1"/>
</dbReference>
<keyword evidence="3 6" id="KW-0812">Transmembrane</keyword>
<evidence type="ECO:0000256" key="6">
    <source>
        <dbReference type="SAM" id="Phobius"/>
    </source>
</evidence>
<feature type="transmembrane region" description="Helical" evidence="6">
    <location>
        <begin position="83"/>
        <end position="109"/>
    </location>
</feature>
<evidence type="ECO:0000256" key="2">
    <source>
        <dbReference type="ARBA" id="ARBA00022475"/>
    </source>
</evidence>
<dbReference type="PANTHER" id="PTHR30250">
    <property type="entry name" value="PST FAMILY PREDICTED COLANIC ACID TRANSPORTER"/>
    <property type="match status" value="1"/>
</dbReference>
<evidence type="ECO:0000313" key="8">
    <source>
        <dbReference type="Proteomes" id="UP000199136"/>
    </source>
</evidence>
<gene>
    <name evidence="7" type="ORF">SAMN04488506_1204</name>
</gene>
<evidence type="ECO:0000256" key="5">
    <source>
        <dbReference type="ARBA" id="ARBA00023136"/>
    </source>
</evidence>
<feature type="transmembrane region" description="Helical" evidence="6">
    <location>
        <begin position="325"/>
        <end position="346"/>
    </location>
</feature>
<dbReference type="InterPro" id="IPR050833">
    <property type="entry name" value="Poly_Biosynth_Transport"/>
</dbReference>
<comment type="subcellular location">
    <subcellularLocation>
        <location evidence="1">Cell membrane</location>
        <topology evidence="1">Multi-pass membrane protein</topology>
    </subcellularLocation>
</comment>
<keyword evidence="8" id="KW-1185">Reference proteome</keyword>
<evidence type="ECO:0000256" key="1">
    <source>
        <dbReference type="ARBA" id="ARBA00004651"/>
    </source>
</evidence>
<sequence>MDNKFISIVKSFSYAISSNLISMLISALVTLIVPKVIGVEDYGYWQIYLFYASYVGFLHFGWNDGVYLKYGGMKYKELNKKPLFSQFWTLSVFQLFIAILAIIGISSAFSSENEIFVFSMIALNVLFVNTRIFLIYILQATGRIKDYSKTTIVDRIIYFILISGLILLGVKSFYLLVFADLVGKCISLIYTMVMCKDIVFRRISEFYIDIKEIVANISSGSKLMFANIASSLILGTVKFGIERSWSVATFGKVSLTLSVSNLLMKFIIAISLVIYPILRNARKEQLSSIYMGIRNILMLVLLGSLTFYYPINFLLSIWLPEYAESLEYMALVFPIIIFEGKVGLLTNTYLKTLREEKLLLKINVITVILSVISTIVTTVLLENLVLAMISIVILLALKSIIAEKYLSGILSIDVWYDIVLELIMTFIFIFVAWNINAWFGMLIYLTVYILYIGIKFNDFRDTFRFMKALIVK</sequence>